<accession>A0AAV6ZJU3</accession>
<evidence type="ECO:0000313" key="1">
    <source>
        <dbReference type="EMBL" id="KAG8547769.1"/>
    </source>
</evidence>
<dbReference type="AlphaFoldDB" id="A0AAV6ZJU3"/>
<keyword evidence="2" id="KW-1185">Reference proteome</keyword>
<sequence length="84" mass="9655">MMYMMCAFIQLYIQGRVVTPKNTVFLGPFWSTPCTSSVSFPCWQFGELLLETAALVQRVMWPRLQTYQHSPFPGLQINCLTTTT</sequence>
<evidence type="ECO:0008006" key="3">
    <source>
        <dbReference type="Google" id="ProtNLM"/>
    </source>
</evidence>
<evidence type="ECO:0000313" key="2">
    <source>
        <dbReference type="Proteomes" id="UP000824782"/>
    </source>
</evidence>
<protein>
    <recommendedName>
        <fullName evidence="3">Secreted protein</fullName>
    </recommendedName>
</protein>
<dbReference type="EMBL" id="WNYA01000624">
    <property type="protein sequence ID" value="KAG8547769.1"/>
    <property type="molecule type" value="Genomic_DNA"/>
</dbReference>
<proteinExistence type="predicted"/>
<gene>
    <name evidence="1" type="ORF">GDO81_027598</name>
</gene>
<comment type="caution">
    <text evidence="1">The sequence shown here is derived from an EMBL/GenBank/DDBJ whole genome shotgun (WGS) entry which is preliminary data.</text>
</comment>
<reference evidence="1" key="1">
    <citation type="thesis" date="2020" institute="ProQuest LLC" country="789 East Eisenhower Parkway, Ann Arbor, MI, USA">
        <title>Comparative Genomics and Chromosome Evolution.</title>
        <authorList>
            <person name="Mudd A.B."/>
        </authorList>
    </citation>
    <scope>NUCLEOTIDE SEQUENCE</scope>
    <source>
        <strain evidence="1">237g6f4</strain>
        <tissue evidence="1">Blood</tissue>
    </source>
</reference>
<name>A0AAV6ZJU3_ENGPU</name>
<dbReference type="Proteomes" id="UP000824782">
    <property type="component" value="Unassembled WGS sequence"/>
</dbReference>
<organism evidence="1 2">
    <name type="scientific">Engystomops pustulosus</name>
    <name type="common">Tungara frog</name>
    <name type="synonym">Physalaemus pustulosus</name>
    <dbReference type="NCBI Taxonomy" id="76066"/>
    <lineage>
        <taxon>Eukaryota</taxon>
        <taxon>Metazoa</taxon>
        <taxon>Chordata</taxon>
        <taxon>Craniata</taxon>
        <taxon>Vertebrata</taxon>
        <taxon>Euteleostomi</taxon>
        <taxon>Amphibia</taxon>
        <taxon>Batrachia</taxon>
        <taxon>Anura</taxon>
        <taxon>Neobatrachia</taxon>
        <taxon>Hyloidea</taxon>
        <taxon>Leptodactylidae</taxon>
        <taxon>Leiuperinae</taxon>
        <taxon>Engystomops</taxon>
    </lineage>
</organism>